<keyword evidence="1" id="KW-0812">Transmembrane</keyword>
<evidence type="ECO:0000256" key="1">
    <source>
        <dbReference type="SAM" id="Phobius"/>
    </source>
</evidence>
<keyword evidence="1" id="KW-1133">Transmembrane helix</keyword>
<feature type="transmembrane region" description="Helical" evidence="1">
    <location>
        <begin position="37"/>
        <end position="56"/>
    </location>
</feature>
<protein>
    <submittedName>
        <fullName evidence="2">Uncharacterized protein</fullName>
    </submittedName>
</protein>
<gene>
    <name evidence="2" type="ORF">I5L03_00880</name>
</gene>
<reference evidence="2 3" key="1">
    <citation type="submission" date="2020-11" db="EMBL/GenBank/DDBJ databases">
        <title>Erythrobacter sediminis sp. nov., a marine bacterium from a tidal flat of Garorim Bay.</title>
        <authorList>
            <person name="Kim D."/>
            <person name="Yoo Y."/>
            <person name="Kim J.-J."/>
        </authorList>
    </citation>
    <scope>NUCLEOTIDE SEQUENCE [LARGE SCALE GENOMIC DNA]</scope>
    <source>
        <strain evidence="2 3">JGD-13</strain>
    </source>
</reference>
<organism evidence="2 3">
    <name type="scientific">Aurantiacibacter sediminis</name>
    <dbReference type="NCBI Taxonomy" id="2793064"/>
    <lineage>
        <taxon>Bacteria</taxon>
        <taxon>Pseudomonadati</taxon>
        <taxon>Pseudomonadota</taxon>
        <taxon>Alphaproteobacteria</taxon>
        <taxon>Sphingomonadales</taxon>
        <taxon>Erythrobacteraceae</taxon>
        <taxon>Aurantiacibacter</taxon>
    </lineage>
</organism>
<dbReference type="EMBL" id="JAEANY010000001">
    <property type="protein sequence ID" value="MBH5321133.1"/>
    <property type="molecule type" value="Genomic_DNA"/>
</dbReference>
<proteinExistence type="predicted"/>
<accession>A0ABS0MZJ4</accession>
<sequence>MDGNIPMIVGIVGTVLAVLVFVNGWRMRKSGRSGAALGCAHMVLAVIFVPMIWWIINNLLTAA</sequence>
<keyword evidence="1" id="KW-0472">Membrane</keyword>
<name>A0ABS0MZJ4_9SPHN</name>
<evidence type="ECO:0000313" key="3">
    <source>
        <dbReference type="Proteomes" id="UP000602442"/>
    </source>
</evidence>
<dbReference type="Proteomes" id="UP000602442">
    <property type="component" value="Unassembled WGS sequence"/>
</dbReference>
<dbReference type="RefSeq" id="WP_197919826.1">
    <property type="nucleotide sequence ID" value="NZ_CAWPTA010000006.1"/>
</dbReference>
<keyword evidence="3" id="KW-1185">Reference proteome</keyword>
<evidence type="ECO:0000313" key="2">
    <source>
        <dbReference type="EMBL" id="MBH5321133.1"/>
    </source>
</evidence>
<comment type="caution">
    <text evidence="2">The sequence shown here is derived from an EMBL/GenBank/DDBJ whole genome shotgun (WGS) entry which is preliminary data.</text>
</comment>
<feature type="transmembrane region" description="Helical" evidence="1">
    <location>
        <begin position="6"/>
        <end position="25"/>
    </location>
</feature>